<comment type="caution">
    <text evidence="11">The sequence shown here is derived from an EMBL/GenBank/DDBJ whole genome shotgun (WGS) entry which is preliminary data.</text>
</comment>
<dbReference type="RefSeq" id="XP_046061837.1">
    <property type="nucleotide sequence ID" value="XM_046204297.1"/>
</dbReference>
<keyword evidence="3 10" id="KW-0813">Transport</keyword>
<sequence length="355" mass="39426">MDRKSHGHIPAITGDIEYSDPFFTMPPILANYKSALLSYSSSLVSTSVGFPLDSMKTRMQTHHFASSLECLRSTLQTEGVGGLFRGISAPLISTAFARSLGVSIYTEAKPIVSVLGEPVWGTHPLVHREVAVSVEQQQMDRVINNIPIAVVSGSISGASVSIFACPFEFCKIFQQILLLVNNSGEQGKDVHLQRNKLPSGLLNVARTTVRQDGVLGLYSGYRYHLVKDGVSSGLFYGLYETVKLFIQTRNNHLVQDPGWHRTIDLLSVPLSGAMAGCFSWILVFPVDTLKSQYQRDVIRNILRVEAGRDKLDVVPPKLRWPTREMYRGLAPSITRSIATTMIFFSIFEYLMKNIV</sequence>
<keyword evidence="5" id="KW-0677">Repeat</keyword>
<dbReference type="Gene3D" id="1.50.40.10">
    <property type="entry name" value="Mitochondrial carrier domain"/>
    <property type="match status" value="1"/>
</dbReference>
<name>A0A9P8P863_9ASCO</name>
<evidence type="ECO:0000256" key="8">
    <source>
        <dbReference type="ARBA" id="ARBA00023136"/>
    </source>
</evidence>
<evidence type="ECO:0000256" key="9">
    <source>
        <dbReference type="PROSITE-ProRule" id="PRU00282"/>
    </source>
</evidence>
<keyword evidence="7" id="KW-0496">Mitochondrion</keyword>
<dbReference type="SUPFAM" id="SSF103506">
    <property type="entry name" value="Mitochondrial carrier"/>
    <property type="match status" value="1"/>
</dbReference>
<keyword evidence="8 9" id="KW-0472">Membrane</keyword>
<protein>
    <submittedName>
        <fullName evidence="11">Uncharacterized protein</fullName>
    </submittedName>
</protein>
<dbReference type="PANTHER" id="PTHR45624:SF9">
    <property type="entry name" value="CARRIER PROTEIN, PUTATIVE (AFU_ORTHOLOGUE AFUA_4G06390)-RELATED"/>
    <property type="match status" value="1"/>
</dbReference>
<comment type="subcellular location">
    <subcellularLocation>
        <location evidence="1">Mitochondrion membrane</location>
        <topology evidence="1">Multi-pass membrane protein</topology>
    </subcellularLocation>
</comment>
<dbReference type="InterPro" id="IPR018108">
    <property type="entry name" value="MCP_transmembrane"/>
</dbReference>
<reference evidence="11" key="2">
    <citation type="submission" date="2021-01" db="EMBL/GenBank/DDBJ databases">
        <authorList>
            <person name="Schikora-Tamarit M.A."/>
        </authorList>
    </citation>
    <scope>NUCLEOTIDE SEQUENCE</scope>
    <source>
        <strain evidence="11">CBS6075</strain>
    </source>
</reference>
<organism evidence="11 12">
    <name type="scientific">Ogataea philodendri</name>
    <dbReference type="NCBI Taxonomy" id="1378263"/>
    <lineage>
        <taxon>Eukaryota</taxon>
        <taxon>Fungi</taxon>
        <taxon>Dikarya</taxon>
        <taxon>Ascomycota</taxon>
        <taxon>Saccharomycotina</taxon>
        <taxon>Pichiomycetes</taxon>
        <taxon>Pichiales</taxon>
        <taxon>Pichiaceae</taxon>
        <taxon>Ogataea</taxon>
    </lineage>
</organism>
<dbReference type="GO" id="GO:0031966">
    <property type="term" value="C:mitochondrial membrane"/>
    <property type="evidence" value="ECO:0007669"/>
    <property type="project" value="UniProtKB-SubCell"/>
</dbReference>
<dbReference type="PANTHER" id="PTHR45624">
    <property type="entry name" value="MITOCHONDRIAL BASIC AMINO ACIDS TRANSPORTER-RELATED"/>
    <property type="match status" value="1"/>
</dbReference>
<evidence type="ECO:0000256" key="4">
    <source>
        <dbReference type="ARBA" id="ARBA00022692"/>
    </source>
</evidence>
<dbReference type="InterPro" id="IPR023395">
    <property type="entry name" value="MCP_dom_sf"/>
</dbReference>
<dbReference type="AlphaFoldDB" id="A0A9P8P863"/>
<keyword evidence="4 9" id="KW-0812">Transmembrane</keyword>
<evidence type="ECO:0000256" key="1">
    <source>
        <dbReference type="ARBA" id="ARBA00004225"/>
    </source>
</evidence>
<evidence type="ECO:0000256" key="10">
    <source>
        <dbReference type="RuleBase" id="RU000488"/>
    </source>
</evidence>
<evidence type="ECO:0000256" key="2">
    <source>
        <dbReference type="ARBA" id="ARBA00006375"/>
    </source>
</evidence>
<comment type="similarity">
    <text evidence="2 10">Belongs to the mitochondrial carrier (TC 2.A.29) family.</text>
</comment>
<evidence type="ECO:0000256" key="5">
    <source>
        <dbReference type="ARBA" id="ARBA00022737"/>
    </source>
</evidence>
<evidence type="ECO:0000313" key="12">
    <source>
        <dbReference type="Proteomes" id="UP000769157"/>
    </source>
</evidence>
<dbReference type="EMBL" id="JAEUBE010000199">
    <property type="protein sequence ID" value="KAH3666881.1"/>
    <property type="molecule type" value="Genomic_DNA"/>
</dbReference>
<reference evidence="11" key="1">
    <citation type="journal article" date="2021" name="Open Biol.">
        <title>Shared evolutionary footprints suggest mitochondrial oxidative damage underlies multiple complex I losses in fungi.</title>
        <authorList>
            <person name="Schikora-Tamarit M.A."/>
            <person name="Marcet-Houben M."/>
            <person name="Nosek J."/>
            <person name="Gabaldon T."/>
        </authorList>
    </citation>
    <scope>NUCLEOTIDE SEQUENCE</scope>
    <source>
        <strain evidence="11">CBS6075</strain>
    </source>
</reference>
<feature type="repeat" description="Solcar" evidence="9">
    <location>
        <begin position="263"/>
        <end position="353"/>
    </location>
</feature>
<dbReference type="OrthoDB" id="2382881at2759"/>
<evidence type="ECO:0000256" key="3">
    <source>
        <dbReference type="ARBA" id="ARBA00022448"/>
    </source>
</evidence>
<dbReference type="GeneID" id="70235297"/>
<keyword evidence="12" id="KW-1185">Reference proteome</keyword>
<proteinExistence type="inferred from homology"/>
<feature type="repeat" description="Solcar" evidence="9">
    <location>
        <begin position="33"/>
        <end position="111"/>
    </location>
</feature>
<gene>
    <name evidence="11" type="ORF">OGAPHI_003330</name>
</gene>
<dbReference type="Proteomes" id="UP000769157">
    <property type="component" value="Unassembled WGS sequence"/>
</dbReference>
<dbReference type="PROSITE" id="PS50920">
    <property type="entry name" value="SOLCAR"/>
    <property type="match status" value="3"/>
</dbReference>
<accession>A0A9P8P863</accession>
<dbReference type="Pfam" id="PF00153">
    <property type="entry name" value="Mito_carr"/>
    <property type="match status" value="2"/>
</dbReference>
<dbReference type="InterPro" id="IPR050567">
    <property type="entry name" value="Mitochondrial_Carrier"/>
</dbReference>
<evidence type="ECO:0000256" key="7">
    <source>
        <dbReference type="ARBA" id="ARBA00023128"/>
    </source>
</evidence>
<feature type="repeat" description="Solcar" evidence="9">
    <location>
        <begin position="144"/>
        <end position="245"/>
    </location>
</feature>
<evidence type="ECO:0000256" key="6">
    <source>
        <dbReference type="ARBA" id="ARBA00022989"/>
    </source>
</evidence>
<dbReference type="GO" id="GO:0022857">
    <property type="term" value="F:transmembrane transporter activity"/>
    <property type="evidence" value="ECO:0007669"/>
    <property type="project" value="TreeGrafter"/>
</dbReference>
<evidence type="ECO:0000313" key="11">
    <source>
        <dbReference type="EMBL" id="KAH3666881.1"/>
    </source>
</evidence>
<keyword evidence="6" id="KW-1133">Transmembrane helix</keyword>